<protein>
    <recommendedName>
        <fullName evidence="4">17 kDa surface antigen</fullName>
    </recommendedName>
</protein>
<dbReference type="EMBL" id="JAAAPO010000004">
    <property type="protein sequence ID" value="NBC37045.1"/>
    <property type="molecule type" value="Genomic_DNA"/>
</dbReference>
<dbReference type="RefSeq" id="WP_161718749.1">
    <property type="nucleotide sequence ID" value="NZ_JAAAPO010000004.1"/>
</dbReference>
<sequence length="100" mass="9913">MSTMTKTFGLGLTGAALAMLTMPAIADARPHHAPRYVKVCRHSSGTAGLIGGGAAGAAIGAKVIGGGIAGPIAGAVGGAFAGRAIDRAITAKKRCHYERR</sequence>
<organism evidence="2 3">
    <name type="scientific">Novosphingobium ovatum</name>
    <dbReference type="NCBI Taxonomy" id="1908523"/>
    <lineage>
        <taxon>Bacteria</taxon>
        <taxon>Pseudomonadati</taxon>
        <taxon>Pseudomonadota</taxon>
        <taxon>Alphaproteobacteria</taxon>
        <taxon>Sphingomonadales</taxon>
        <taxon>Sphingomonadaceae</taxon>
        <taxon>Novosphingobium</taxon>
    </lineage>
</organism>
<evidence type="ECO:0008006" key="4">
    <source>
        <dbReference type="Google" id="ProtNLM"/>
    </source>
</evidence>
<evidence type="ECO:0000256" key="1">
    <source>
        <dbReference type="SAM" id="SignalP"/>
    </source>
</evidence>
<feature type="chain" id="PRO_5047150232" description="17 kDa surface antigen" evidence="1">
    <location>
        <begin position="27"/>
        <end position="100"/>
    </location>
</feature>
<evidence type="ECO:0000313" key="3">
    <source>
        <dbReference type="Proteomes" id="UP000753724"/>
    </source>
</evidence>
<keyword evidence="3" id="KW-1185">Reference proteome</keyword>
<dbReference type="Proteomes" id="UP000753724">
    <property type="component" value="Unassembled WGS sequence"/>
</dbReference>
<keyword evidence="1" id="KW-0732">Signal</keyword>
<evidence type="ECO:0000313" key="2">
    <source>
        <dbReference type="EMBL" id="NBC37045.1"/>
    </source>
</evidence>
<feature type="signal peptide" evidence="1">
    <location>
        <begin position="1"/>
        <end position="26"/>
    </location>
</feature>
<gene>
    <name evidence="2" type="ORF">GTZ99_10805</name>
</gene>
<comment type="caution">
    <text evidence="2">The sequence shown here is derived from an EMBL/GenBank/DDBJ whole genome shotgun (WGS) entry which is preliminary data.</text>
</comment>
<name>A0ABW9XET0_9SPHN</name>
<proteinExistence type="predicted"/>
<reference evidence="3" key="1">
    <citation type="submission" date="2020-01" db="EMBL/GenBank/DDBJ databases">
        <title>Sphingomonas sp. strain CSW-10.</title>
        <authorList>
            <person name="Chen W.-M."/>
        </authorList>
    </citation>
    <scope>NUCLEOTIDE SEQUENCE [LARGE SCALE GENOMIC DNA]</scope>
    <source>
        <strain evidence="3">FSY-8</strain>
    </source>
</reference>
<accession>A0ABW9XET0</accession>